<keyword evidence="3 4" id="KW-0326">Glycosidase</keyword>
<dbReference type="GO" id="GO:0005975">
    <property type="term" value="P:carbohydrate metabolic process"/>
    <property type="evidence" value="ECO:0007669"/>
    <property type="project" value="InterPro"/>
</dbReference>
<evidence type="ECO:0000256" key="2">
    <source>
        <dbReference type="ARBA" id="ARBA00022801"/>
    </source>
</evidence>
<dbReference type="InterPro" id="IPR023296">
    <property type="entry name" value="Glyco_hydro_beta-prop_sf"/>
</dbReference>
<evidence type="ECO:0000256" key="5">
    <source>
        <dbReference type="SAM" id="SignalP"/>
    </source>
</evidence>
<evidence type="ECO:0008006" key="8">
    <source>
        <dbReference type="Google" id="ProtNLM"/>
    </source>
</evidence>
<feature type="chain" id="PRO_5042584171" description="Glycosyl hydrolase family 43 protein" evidence="5">
    <location>
        <begin position="21"/>
        <end position="451"/>
    </location>
</feature>
<dbReference type="CDD" id="cd18821">
    <property type="entry name" value="GH43_Pc3Gal43A-like"/>
    <property type="match status" value="1"/>
</dbReference>
<comment type="similarity">
    <text evidence="1 4">Belongs to the glycosyl hydrolase 43 family.</text>
</comment>
<keyword evidence="5" id="KW-0732">Signal</keyword>
<evidence type="ECO:0000313" key="7">
    <source>
        <dbReference type="Proteomes" id="UP001251528"/>
    </source>
</evidence>
<evidence type="ECO:0000313" key="6">
    <source>
        <dbReference type="EMBL" id="KAK2598092.1"/>
    </source>
</evidence>
<comment type="caution">
    <text evidence="6">The sequence shown here is derived from an EMBL/GenBank/DDBJ whole genome shotgun (WGS) entry which is preliminary data.</text>
</comment>
<evidence type="ECO:0000256" key="4">
    <source>
        <dbReference type="RuleBase" id="RU361187"/>
    </source>
</evidence>
<accession>A0AAJ0CRA3</accession>
<evidence type="ECO:0000256" key="1">
    <source>
        <dbReference type="ARBA" id="ARBA00009865"/>
    </source>
</evidence>
<dbReference type="PANTHER" id="PTHR22925">
    <property type="entry name" value="GLYCOSYL HYDROLASE 43 FAMILY MEMBER"/>
    <property type="match status" value="1"/>
</dbReference>
<dbReference type="PANTHER" id="PTHR22925:SF3">
    <property type="entry name" value="GLYCOSYL HYDROLASE FAMILY PROTEIN 43"/>
    <property type="match status" value="1"/>
</dbReference>
<dbReference type="CDD" id="cd04081">
    <property type="entry name" value="CBM35_galactosidase-like"/>
    <property type="match status" value="1"/>
</dbReference>
<gene>
    <name evidence="6" type="ORF">QQS21_005803</name>
</gene>
<evidence type="ECO:0000256" key="3">
    <source>
        <dbReference type="ARBA" id="ARBA00023295"/>
    </source>
</evidence>
<reference evidence="6" key="1">
    <citation type="submission" date="2023-06" db="EMBL/GenBank/DDBJ databases">
        <title>Conoideocrella luteorostrata (Hypocreales: Clavicipitaceae), a potential biocontrol fungus for elongate hemlock scale in United States Christmas tree production areas.</title>
        <authorList>
            <person name="Barrett H."/>
            <person name="Lovett B."/>
            <person name="Macias A.M."/>
            <person name="Stajich J.E."/>
            <person name="Kasson M.T."/>
        </authorList>
    </citation>
    <scope>NUCLEOTIDE SEQUENCE</scope>
    <source>
        <strain evidence="6">ARSEF 14590</strain>
    </source>
</reference>
<dbReference type="AlphaFoldDB" id="A0AAJ0CRA3"/>
<dbReference type="Gene3D" id="2.60.120.260">
    <property type="entry name" value="Galactose-binding domain-like"/>
    <property type="match status" value="1"/>
</dbReference>
<protein>
    <recommendedName>
        <fullName evidence="8">Glycosyl hydrolase family 43 protein</fullName>
    </recommendedName>
</protein>
<organism evidence="6 7">
    <name type="scientific">Conoideocrella luteorostrata</name>
    <dbReference type="NCBI Taxonomy" id="1105319"/>
    <lineage>
        <taxon>Eukaryota</taxon>
        <taxon>Fungi</taxon>
        <taxon>Dikarya</taxon>
        <taxon>Ascomycota</taxon>
        <taxon>Pezizomycotina</taxon>
        <taxon>Sordariomycetes</taxon>
        <taxon>Hypocreomycetidae</taxon>
        <taxon>Hypocreales</taxon>
        <taxon>Clavicipitaceae</taxon>
        <taxon>Conoideocrella</taxon>
    </lineage>
</organism>
<dbReference type="Proteomes" id="UP001251528">
    <property type="component" value="Unassembled WGS sequence"/>
</dbReference>
<keyword evidence="2 4" id="KW-0378">Hydrolase</keyword>
<dbReference type="Gene3D" id="2.115.10.20">
    <property type="entry name" value="Glycosyl hydrolase domain, family 43"/>
    <property type="match status" value="1"/>
</dbReference>
<dbReference type="InterPro" id="IPR006710">
    <property type="entry name" value="Glyco_hydro_43"/>
</dbReference>
<dbReference type="Pfam" id="PF04616">
    <property type="entry name" value="Glyco_hydro_43"/>
    <property type="match status" value="1"/>
</dbReference>
<sequence length="451" mass="48652">MRCTIEHVIGALALVGASQASLQVIPGATWTSVNTGKHIQAHGAGVVEVSGTYYMIGEDKTNGSPFQNVNCYSSTNLVEWKFENALLSVSANGGDLGPNRVVERPKVIYNDKTHKYVMYLHIDDASYKEAKVGVATSDTVCGKYQYRGSFRPLGQQSRDMGLFRDDDGKGFLLTEDRPNGLRIDALSDDYLNVTKSVYLWSESIEAPAVWKKDGYYFMFGSRLTGWSTNDNVYSYAKSLAGPWSPWALFADKDSHTYNSQTNFILPFGNSAIYMGDRWHSDNLATSTYIWLPLEISGTTIHMTNRDAWIPDVKAKTWSAAPSSSKYEGESAALSKGAKAVSCSGCSGGKGVGWVGGPQDGSVSFSGVHSDVSTRTTVKVVFANGDAAQRFATVKVNGKSQSVGFLSTVDGQKTGSSILNCDLVAGSGNQITFEGLDGGYGPDIDYISVPSK</sequence>
<keyword evidence="7" id="KW-1185">Reference proteome</keyword>
<dbReference type="InterPro" id="IPR008979">
    <property type="entry name" value="Galactose-bd-like_sf"/>
</dbReference>
<dbReference type="SUPFAM" id="SSF49785">
    <property type="entry name" value="Galactose-binding domain-like"/>
    <property type="match status" value="1"/>
</dbReference>
<proteinExistence type="inferred from homology"/>
<feature type="signal peptide" evidence="5">
    <location>
        <begin position="1"/>
        <end position="20"/>
    </location>
</feature>
<dbReference type="EMBL" id="JASWJB010000100">
    <property type="protein sequence ID" value="KAK2598092.1"/>
    <property type="molecule type" value="Genomic_DNA"/>
</dbReference>
<name>A0AAJ0CRA3_9HYPO</name>
<dbReference type="SUPFAM" id="SSF75005">
    <property type="entry name" value="Arabinanase/levansucrase/invertase"/>
    <property type="match status" value="1"/>
</dbReference>
<dbReference type="GO" id="GO:0004553">
    <property type="term" value="F:hydrolase activity, hydrolyzing O-glycosyl compounds"/>
    <property type="evidence" value="ECO:0007669"/>
    <property type="project" value="InterPro"/>
</dbReference>